<dbReference type="SUPFAM" id="SSF56719">
    <property type="entry name" value="Type II DNA topoisomerase"/>
    <property type="match status" value="1"/>
</dbReference>
<dbReference type="InterPro" id="IPR013757">
    <property type="entry name" value="Topo_IIA_A_a_sf"/>
</dbReference>
<dbReference type="InterPro" id="IPR050220">
    <property type="entry name" value="Type_II_DNA_Topoisomerases"/>
</dbReference>
<dbReference type="Proteomes" id="UP000220341">
    <property type="component" value="Unassembled WGS sequence"/>
</dbReference>
<dbReference type="GO" id="GO:0003677">
    <property type="term" value="F:DNA binding"/>
    <property type="evidence" value="ECO:0007669"/>
    <property type="project" value="UniProtKB-UniRule"/>
</dbReference>
<evidence type="ECO:0000256" key="10">
    <source>
        <dbReference type="PROSITE-ProRule" id="PRU01384"/>
    </source>
</evidence>
<organism evidence="14 15">
    <name type="scientific">Priestia megaterium</name>
    <name type="common">Bacillus megaterium</name>
    <dbReference type="NCBI Taxonomy" id="1404"/>
    <lineage>
        <taxon>Bacteria</taxon>
        <taxon>Bacillati</taxon>
        <taxon>Bacillota</taxon>
        <taxon>Bacilli</taxon>
        <taxon>Bacillales</taxon>
        <taxon>Bacillaceae</taxon>
        <taxon>Priestia</taxon>
    </lineage>
</organism>
<dbReference type="Pfam" id="PF00521">
    <property type="entry name" value="DNA_topoisoIV"/>
    <property type="match status" value="1"/>
</dbReference>
<keyword evidence="11" id="KW-0175">Coiled coil</keyword>
<dbReference type="NCBIfam" id="TIGR01063">
    <property type="entry name" value="gyrA"/>
    <property type="match status" value="1"/>
</dbReference>
<keyword evidence="8 9" id="KW-0413">Isomerase</keyword>
<dbReference type="Pfam" id="PF03989">
    <property type="entry name" value="DNA_gyraseA_C"/>
    <property type="match status" value="6"/>
</dbReference>
<keyword evidence="7 9" id="KW-0238">DNA-binding</keyword>
<dbReference type="SUPFAM" id="SSF101904">
    <property type="entry name" value="GyrA/ParC C-terminal domain-like"/>
    <property type="match status" value="1"/>
</dbReference>
<dbReference type="EMBL" id="NTYW01000011">
    <property type="protein sequence ID" value="PES38567.1"/>
    <property type="molecule type" value="Genomic_DNA"/>
</dbReference>
<evidence type="ECO:0000313" key="15">
    <source>
        <dbReference type="Proteomes" id="UP000220341"/>
    </source>
</evidence>
<dbReference type="InterPro" id="IPR013760">
    <property type="entry name" value="Topo_IIA-like_dom_sf"/>
</dbReference>
<evidence type="ECO:0000256" key="2">
    <source>
        <dbReference type="ARBA" id="ARBA00008263"/>
    </source>
</evidence>
<dbReference type="CDD" id="cd00187">
    <property type="entry name" value="TOP4c"/>
    <property type="match status" value="1"/>
</dbReference>
<dbReference type="InterPro" id="IPR006691">
    <property type="entry name" value="GyrA/parC_rep"/>
</dbReference>
<name>A0AAE5UC14_PRIMG</name>
<dbReference type="FunFam" id="1.10.268.10:FF:000001">
    <property type="entry name" value="DNA gyrase subunit A"/>
    <property type="match status" value="1"/>
</dbReference>
<evidence type="ECO:0000256" key="12">
    <source>
        <dbReference type="SAM" id="MobiDB-lite"/>
    </source>
</evidence>
<evidence type="ECO:0000256" key="4">
    <source>
        <dbReference type="ARBA" id="ARBA00022741"/>
    </source>
</evidence>
<keyword evidence="6 9" id="KW-0799">Topoisomerase</keyword>
<gene>
    <name evidence="9" type="primary">gyrA</name>
    <name evidence="14" type="ORF">CN497_11845</name>
</gene>
<proteinExistence type="inferred from homology"/>
<comment type="catalytic activity">
    <reaction evidence="1 9 10">
        <text>ATP-dependent breakage, passage and rejoining of double-stranded DNA.</text>
        <dbReference type="EC" id="5.6.2.2"/>
    </reaction>
</comment>
<comment type="subcellular location">
    <subcellularLocation>
        <location evidence="9">Cytoplasm</location>
    </subcellularLocation>
</comment>
<feature type="region of interest" description="Disordered" evidence="12">
    <location>
        <begin position="810"/>
        <end position="836"/>
    </location>
</feature>
<dbReference type="InterPro" id="IPR005743">
    <property type="entry name" value="GyrA"/>
</dbReference>
<sequence length="836" mass="93800">MSDKPNSQIREVNISQEMRASFLDYAMSVIVSRALPDVRDGLKPVHRRILYAMNDLGMGSDKPYKKSARIVGEVIGKYHPHGDSAVYETMVRMAQDFSYRYMLIDGHGNFGSVDGDAAAAMRYTEARMSKVSMELLRDINKDTIDYQDNYDGSEREPIVLPARFPNLLVNGSAGIAVGMATNIPPHQLGEVIDGVLAVSQDPDITIAELMEIIPGPDFPTAGQILGRSGIRKAYETGKGSIIVRAKVEIEEQSNGKQTIIVHELPYQVNKAKLIEKIAELARDKKIDGITDLRDESDRSGMRIVIEVRRDANANVLLNNLYKQTSLQTSFGINTLALVDGQPKVLNLKQCLQYYLDHQVVVIRRRTEFELRKAEARAHILEGLKIALDNLDAVIALIRGSQTTDIAREGLMMQFSLSEKQAQAILDMRLQRLTGLEREKIEAEYQSLLALIAELKAILADEEKVLEIIREELIEVKERFNDGRRTEIVSGGAEIIEDEDLIPRQDIVISLTHNGYIKRLPVSTYKSQRRGGRGIQGMNTNEDDFVEHLLTTSTHDTILFFTNKGKVYRTKGYEIPEYGRTAKGIPIINLLEVDKGEWVNAIIRVDEFVDDWYLFFTTKQGISKRTPLSSFENIRNSGLIALNLREEDELISVKLTDGKRDMVIGTKKGMLIRFNENDVRSMGRTATGVKGITLDSEDEVIGMEILEEQSDVLIITKNGYGKRTPIEEYRVQTRGGKGLRTCNITDKNGDVVALKCVSQEEDIMLITVSGVLIRVSVSDISQMGRNTQGVKVIRLGDEEFVSTVAKVQTSEDEDEVLDELDEHEETDIIIEAEETEE</sequence>
<dbReference type="Gene3D" id="1.10.268.10">
    <property type="entry name" value="Topoisomerase, domain 3"/>
    <property type="match status" value="1"/>
</dbReference>
<comment type="function">
    <text evidence="9">A type II topoisomerase that negatively supercoils closed circular double-stranded (ds) DNA in an ATP-dependent manner to modulate DNA topology and maintain chromosomes in an underwound state. Negative supercoiling favors strand separation, and DNA replication, transcription, recombination and repair, all of which involve strand separation. Also able to catalyze the interconversion of other topological isomers of dsDNA rings, including catenanes and knotted rings. Type II topoisomerases break and join 2 DNA strands simultaneously in an ATP-dependent manner.</text>
</comment>
<comment type="subunit">
    <text evidence="9">Heterotetramer, composed of two GyrA and two GyrB chains. In the heterotetramer, GyrA contains the active site tyrosine that forms a transient covalent intermediate with DNA, while GyrB binds cofactors and catalyzes ATP hydrolysis.</text>
</comment>
<dbReference type="NCBIfam" id="NF004043">
    <property type="entry name" value="PRK05560.1"/>
    <property type="match status" value="1"/>
</dbReference>
<dbReference type="InterPro" id="IPR035516">
    <property type="entry name" value="Gyrase/topoIV_suA_C"/>
</dbReference>
<comment type="miscellaneous">
    <text evidence="9">Few gyrases are as efficient as E.coli at forming negative supercoils. Not all organisms have 2 type II topoisomerases; in organisms with a single type II topoisomerase this enzyme also has to decatenate newly replicated chromosomes.</text>
</comment>
<dbReference type="EC" id="5.6.2.2" evidence="9"/>
<comment type="caution">
    <text evidence="14">The sequence shown here is derived from an EMBL/GenBank/DDBJ whole genome shotgun (WGS) entry which is preliminary data.</text>
</comment>
<evidence type="ECO:0000313" key="14">
    <source>
        <dbReference type="EMBL" id="PES38567.1"/>
    </source>
</evidence>
<dbReference type="NCBIfam" id="NF004044">
    <property type="entry name" value="PRK05561.1"/>
    <property type="match status" value="1"/>
</dbReference>
<dbReference type="HAMAP" id="MF_01897">
    <property type="entry name" value="GyrA"/>
    <property type="match status" value="1"/>
</dbReference>
<feature type="short sequence motif" description="GyrA-box" evidence="9">
    <location>
        <begin position="527"/>
        <end position="533"/>
    </location>
</feature>
<dbReference type="PROSITE" id="PS52040">
    <property type="entry name" value="TOPO_IIA"/>
    <property type="match status" value="1"/>
</dbReference>
<dbReference type="GO" id="GO:0005737">
    <property type="term" value="C:cytoplasm"/>
    <property type="evidence" value="ECO:0007669"/>
    <property type="project" value="UniProtKB-SubCell"/>
</dbReference>
<dbReference type="FunFam" id="3.30.1360.40:FF:000002">
    <property type="entry name" value="DNA gyrase subunit A"/>
    <property type="match status" value="1"/>
</dbReference>
<protein>
    <recommendedName>
        <fullName evidence="9">DNA gyrase subunit A</fullName>
        <ecNumber evidence="9">5.6.2.2</ecNumber>
    </recommendedName>
</protein>
<dbReference type="PANTHER" id="PTHR43493:SF5">
    <property type="entry name" value="DNA GYRASE SUBUNIT A, CHLOROPLASTIC_MITOCHONDRIAL"/>
    <property type="match status" value="1"/>
</dbReference>
<keyword evidence="4 9" id="KW-0547">Nucleotide-binding</keyword>
<evidence type="ECO:0000256" key="8">
    <source>
        <dbReference type="ARBA" id="ARBA00023235"/>
    </source>
</evidence>
<dbReference type="InterPro" id="IPR013758">
    <property type="entry name" value="Topo_IIA_A/C_ab"/>
</dbReference>
<evidence type="ECO:0000256" key="7">
    <source>
        <dbReference type="ARBA" id="ARBA00023125"/>
    </source>
</evidence>
<dbReference type="PANTHER" id="PTHR43493">
    <property type="entry name" value="DNA GYRASE/TOPOISOMERASE SUBUNIT A"/>
    <property type="match status" value="1"/>
</dbReference>
<dbReference type="GO" id="GO:0006265">
    <property type="term" value="P:DNA topological change"/>
    <property type="evidence" value="ECO:0007669"/>
    <property type="project" value="UniProtKB-UniRule"/>
</dbReference>
<feature type="active site" description="O-(5'-phospho-DNA)-tyrosine intermediate" evidence="9 10">
    <location>
        <position position="123"/>
    </location>
</feature>
<dbReference type="Gene3D" id="2.120.10.90">
    <property type="entry name" value="DNA gyrase/topoisomerase IV, subunit A, C-terminal"/>
    <property type="match status" value="1"/>
</dbReference>
<evidence type="ECO:0000256" key="5">
    <source>
        <dbReference type="ARBA" id="ARBA00022840"/>
    </source>
</evidence>
<comment type="similarity">
    <text evidence="2 9">Belongs to the type II topoisomerase GyrA/ParC subunit family.</text>
</comment>
<evidence type="ECO:0000256" key="11">
    <source>
        <dbReference type="SAM" id="Coils"/>
    </source>
</evidence>
<dbReference type="Gene3D" id="3.30.1360.40">
    <property type="match status" value="1"/>
</dbReference>
<keyword evidence="5 9" id="KW-0067">ATP-binding</keyword>
<reference evidence="14 15" key="1">
    <citation type="submission" date="2017-09" db="EMBL/GenBank/DDBJ databases">
        <title>Large-scale bioinformatics analysis of Bacillus genomes uncovers conserved roles of natural products in bacterial physiology.</title>
        <authorList>
            <consortium name="Agbiome Team Llc"/>
            <person name="Bleich R.M."/>
            <person name="Kirk G.J."/>
            <person name="Santa Maria K.C."/>
            <person name="Allen S.E."/>
            <person name="Farag S."/>
            <person name="Shank E.A."/>
            <person name="Bowers A."/>
        </authorList>
    </citation>
    <scope>NUCLEOTIDE SEQUENCE [LARGE SCALE GENOMIC DNA]</scope>
    <source>
        <strain evidence="14 15">AFS003013</strain>
    </source>
</reference>
<evidence type="ECO:0000259" key="13">
    <source>
        <dbReference type="PROSITE" id="PS52040"/>
    </source>
</evidence>
<keyword evidence="3 9" id="KW-0963">Cytoplasm</keyword>
<dbReference type="RefSeq" id="WP_029319534.1">
    <property type="nucleotide sequence ID" value="NZ_CATKQG010000039.1"/>
</dbReference>
<dbReference type="GO" id="GO:0006261">
    <property type="term" value="P:DNA-templated DNA replication"/>
    <property type="evidence" value="ECO:0007669"/>
    <property type="project" value="UniProtKB-UniRule"/>
</dbReference>
<dbReference type="GO" id="GO:0034335">
    <property type="term" value="F:DNA negative supercoiling activity"/>
    <property type="evidence" value="ECO:0007669"/>
    <property type="project" value="UniProtKB-ARBA"/>
</dbReference>
<feature type="coiled-coil region" evidence="11">
    <location>
        <begin position="437"/>
        <end position="478"/>
    </location>
</feature>
<dbReference type="InterPro" id="IPR002205">
    <property type="entry name" value="Topo_IIA_dom_A"/>
</dbReference>
<dbReference type="SMART" id="SM00434">
    <property type="entry name" value="TOP4c"/>
    <property type="match status" value="1"/>
</dbReference>
<accession>A0AAE5UC14</accession>
<evidence type="ECO:0000256" key="1">
    <source>
        <dbReference type="ARBA" id="ARBA00000185"/>
    </source>
</evidence>
<dbReference type="GO" id="GO:0005524">
    <property type="term" value="F:ATP binding"/>
    <property type="evidence" value="ECO:0007669"/>
    <property type="project" value="UniProtKB-UniRule"/>
</dbReference>
<dbReference type="GO" id="GO:0009330">
    <property type="term" value="C:DNA topoisomerase type II (double strand cut, ATP-hydrolyzing) complex"/>
    <property type="evidence" value="ECO:0007669"/>
    <property type="project" value="TreeGrafter"/>
</dbReference>
<evidence type="ECO:0000256" key="9">
    <source>
        <dbReference type="HAMAP-Rule" id="MF_01897"/>
    </source>
</evidence>
<dbReference type="Gene3D" id="3.90.199.10">
    <property type="entry name" value="Topoisomerase II, domain 5"/>
    <property type="match status" value="1"/>
</dbReference>
<dbReference type="FunFam" id="3.90.199.10:FF:000001">
    <property type="entry name" value="DNA gyrase subunit A"/>
    <property type="match status" value="1"/>
</dbReference>
<evidence type="ECO:0000256" key="3">
    <source>
        <dbReference type="ARBA" id="ARBA00022490"/>
    </source>
</evidence>
<feature type="domain" description="Topo IIA-type catalytic" evidence="13">
    <location>
        <begin position="35"/>
        <end position="500"/>
    </location>
</feature>
<dbReference type="FunFam" id="2.120.10.90:FF:000004">
    <property type="entry name" value="DNA gyrase subunit A"/>
    <property type="match status" value="1"/>
</dbReference>
<dbReference type="GO" id="GO:0005694">
    <property type="term" value="C:chromosome"/>
    <property type="evidence" value="ECO:0007669"/>
    <property type="project" value="InterPro"/>
</dbReference>
<evidence type="ECO:0000256" key="6">
    <source>
        <dbReference type="ARBA" id="ARBA00023029"/>
    </source>
</evidence>
<dbReference type="AlphaFoldDB" id="A0AAE5UC14"/>